<protein>
    <submittedName>
        <fullName evidence="2">Uncharacterized protein</fullName>
    </submittedName>
</protein>
<dbReference type="RefSeq" id="WP_318601418.1">
    <property type="nucleotide sequence ID" value="NZ_JAWSTH010000191.1"/>
</dbReference>
<dbReference type="Proteomes" id="UP001284601">
    <property type="component" value="Unassembled WGS sequence"/>
</dbReference>
<reference evidence="3" key="1">
    <citation type="submission" date="2023-07" db="EMBL/GenBank/DDBJ databases">
        <title>Conexibacter stalactiti sp. nov., isolated from stalactites in a lava cave and emended description of the genus Conexibacter.</title>
        <authorList>
            <person name="Lee S.D."/>
        </authorList>
    </citation>
    <scope>NUCLEOTIDE SEQUENCE [LARGE SCALE GENOMIC DNA]</scope>
    <source>
        <strain evidence="3">KCTC 39840</strain>
    </source>
</reference>
<proteinExistence type="predicted"/>
<sequence>MIRCTSLLAAAAVAFAALTAGAHAGAPDGSAAATPTLLRLDGIGPLRLGMTRAAALRTRWLSNRGTGCELGGTPLPITYQLRGPSAPAGIVGTAEFKNNRLRNLAFRRGVRTATGVVVASTTARGMVNRYRDAGFAARAQFIDVFQGTFVTVRRGGRQVISGFARGRTTARRPIFTLAIPYVPTCE</sequence>
<reference evidence="2 3" key="2">
    <citation type="submission" date="2023-10" db="EMBL/GenBank/DDBJ databases">
        <authorList>
            <person name="Han X.F."/>
        </authorList>
    </citation>
    <scope>NUCLEOTIDE SEQUENCE [LARGE SCALE GENOMIC DNA]</scope>
    <source>
        <strain evidence="2 3">KCTC 39840</strain>
    </source>
</reference>
<evidence type="ECO:0000313" key="3">
    <source>
        <dbReference type="Proteomes" id="UP001284601"/>
    </source>
</evidence>
<evidence type="ECO:0000256" key="1">
    <source>
        <dbReference type="SAM" id="SignalP"/>
    </source>
</evidence>
<gene>
    <name evidence="2" type="ORF">R7226_31010</name>
</gene>
<evidence type="ECO:0000313" key="2">
    <source>
        <dbReference type="EMBL" id="MDW5598829.1"/>
    </source>
</evidence>
<keyword evidence="1" id="KW-0732">Signal</keyword>
<dbReference type="EMBL" id="JAWSTH010000191">
    <property type="protein sequence ID" value="MDW5598829.1"/>
    <property type="molecule type" value="Genomic_DNA"/>
</dbReference>
<feature type="signal peptide" evidence="1">
    <location>
        <begin position="1"/>
        <end position="24"/>
    </location>
</feature>
<comment type="caution">
    <text evidence="2">The sequence shown here is derived from an EMBL/GenBank/DDBJ whole genome shotgun (WGS) entry which is preliminary data.</text>
</comment>
<keyword evidence="3" id="KW-1185">Reference proteome</keyword>
<accession>A0ABU4I0Y6</accession>
<feature type="chain" id="PRO_5045372046" evidence="1">
    <location>
        <begin position="25"/>
        <end position="186"/>
    </location>
</feature>
<organism evidence="2 3">
    <name type="scientific">Conexibacter stalactiti</name>
    <dbReference type="NCBI Taxonomy" id="1940611"/>
    <lineage>
        <taxon>Bacteria</taxon>
        <taxon>Bacillati</taxon>
        <taxon>Actinomycetota</taxon>
        <taxon>Thermoleophilia</taxon>
        <taxon>Solirubrobacterales</taxon>
        <taxon>Conexibacteraceae</taxon>
        <taxon>Conexibacter</taxon>
    </lineage>
</organism>
<name>A0ABU4I0Y6_9ACTN</name>